<dbReference type="VEuPathDB" id="VectorBase:GAUT020245"/>
<organism evidence="1 2">
    <name type="scientific">Glossina austeni</name>
    <name type="common">Savannah tsetse fly</name>
    <dbReference type="NCBI Taxonomy" id="7395"/>
    <lineage>
        <taxon>Eukaryota</taxon>
        <taxon>Metazoa</taxon>
        <taxon>Ecdysozoa</taxon>
        <taxon>Arthropoda</taxon>
        <taxon>Hexapoda</taxon>
        <taxon>Insecta</taxon>
        <taxon>Pterygota</taxon>
        <taxon>Neoptera</taxon>
        <taxon>Endopterygota</taxon>
        <taxon>Diptera</taxon>
        <taxon>Brachycera</taxon>
        <taxon>Muscomorpha</taxon>
        <taxon>Hippoboscoidea</taxon>
        <taxon>Glossinidae</taxon>
        <taxon>Glossina</taxon>
    </lineage>
</organism>
<evidence type="ECO:0000313" key="1">
    <source>
        <dbReference type="EnsemblMetazoa" id="GAUT020245-PA"/>
    </source>
</evidence>
<sequence>MLKAHGKMARLGFVGCWFKLELTASTTSHVANENLVPTIPQQQQQQQQQPIVQQQQQQQSSSVTTKRIEIAIGTRKQYPLKQCYFRPGIIGSGLFQYHSKPSGVLGHYFGLRLAHCRTNDLLHNPFHVLCENYNTLDSIFNSCQILV</sequence>
<accession>A0A1A9UYX0</accession>
<dbReference type="EnsemblMetazoa" id="GAUT020245-RA">
    <property type="protein sequence ID" value="GAUT020245-PA"/>
    <property type="gene ID" value="GAUT020245"/>
</dbReference>
<proteinExistence type="predicted"/>
<dbReference type="AlphaFoldDB" id="A0A1A9UYX0"/>
<protein>
    <submittedName>
        <fullName evidence="1">Uncharacterized protein</fullName>
    </submittedName>
</protein>
<evidence type="ECO:0000313" key="2">
    <source>
        <dbReference type="Proteomes" id="UP000078200"/>
    </source>
</evidence>
<keyword evidence="2" id="KW-1185">Reference proteome</keyword>
<name>A0A1A9UYX0_GLOAU</name>
<reference evidence="1" key="1">
    <citation type="submission" date="2020-05" db="UniProtKB">
        <authorList>
            <consortium name="EnsemblMetazoa"/>
        </authorList>
    </citation>
    <scope>IDENTIFICATION</scope>
    <source>
        <strain evidence="1">TTRI</strain>
    </source>
</reference>
<dbReference type="Proteomes" id="UP000078200">
    <property type="component" value="Unassembled WGS sequence"/>
</dbReference>